<keyword evidence="2" id="KW-0012">Acyltransferase</keyword>
<dbReference type="RefSeq" id="WP_377163232.1">
    <property type="nucleotide sequence ID" value="NZ_JBHSMQ010000001.1"/>
</dbReference>
<dbReference type="Proteomes" id="UP001596052">
    <property type="component" value="Unassembled WGS sequence"/>
</dbReference>
<feature type="transmembrane region" description="Helical" evidence="1">
    <location>
        <begin position="337"/>
        <end position="358"/>
    </location>
</feature>
<feature type="transmembrane region" description="Helical" evidence="1">
    <location>
        <begin position="305"/>
        <end position="325"/>
    </location>
</feature>
<keyword evidence="1" id="KW-0472">Membrane</keyword>
<sequence length="404" mass="45070">MNPTTSNPRLLSLDAFRGFIMLLMASSGFGIVQMAAAHPGSVWEFIKPQFAHQDWQGCSLWDLIQPSFMFMVGMAVPFSYAKRREHGQSFFGMAWHALSRSILLVALGVMLATRAADKHTVFLFTNVLAQIGLGYFVLFLLSRMGWEYILSGVILILVGYTWFFINHPLPTADELSAIAGMKGTEHAILPGFAGHWNIHTNAAAAFDRTWLNKLPQAQPFLYNPGGYQTLNFIPALATMLMGALAGMFLMSSRKTDKGKCGALLLVGLVLVVVGTALDVKILPVIGAQFDQYTLLPVVKRIWTPSWAILSGGWVLIMLSVFYWLVEIGGMRRLVYPLVVVGANSIVIYLLHSLCAGWISENLHKHLPEAAFPAYWLPVIERCGVLFVLWLICWWLYKQKAFIKL</sequence>
<feature type="transmembrane region" description="Helical" evidence="1">
    <location>
        <begin position="148"/>
        <end position="165"/>
    </location>
</feature>
<protein>
    <submittedName>
        <fullName evidence="2">Acyltransferase family protein</fullName>
    </submittedName>
</protein>
<comment type="caution">
    <text evidence="2">The sequence shown here is derived from an EMBL/GenBank/DDBJ whole genome shotgun (WGS) entry which is preliminary data.</text>
</comment>
<keyword evidence="3" id="KW-1185">Reference proteome</keyword>
<dbReference type="PANTHER" id="PTHR31061:SF24">
    <property type="entry name" value="LD22376P"/>
    <property type="match status" value="1"/>
</dbReference>
<accession>A0ABW0KM68</accession>
<keyword evidence="1" id="KW-0812">Transmembrane</keyword>
<organism evidence="2 3">
    <name type="scientific">Prosthecobacter fluviatilis</name>
    <dbReference type="NCBI Taxonomy" id="445931"/>
    <lineage>
        <taxon>Bacteria</taxon>
        <taxon>Pseudomonadati</taxon>
        <taxon>Verrucomicrobiota</taxon>
        <taxon>Verrucomicrobiia</taxon>
        <taxon>Verrucomicrobiales</taxon>
        <taxon>Verrucomicrobiaceae</taxon>
        <taxon>Prosthecobacter</taxon>
    </lineage>
</organism>
<feature type="transmembrane region" description="Helical" evidence="1">
    <location>
        <begin position="262"/>
        <end position="285"/>
    </location>
</feature>
<evidence type="ECO:0000313" key="3">
    <source>
        <dbReference type="Proteomes" id="UP001596052"/>
    </source>
</evidence>
<dbReference type="EMBL" id="JBHSMQ010000001">
    <property type="protein sequence ID" value="MFC5453801.1"/>
    <property type="molecule type" value="Genomic_DNA"/>
</dbReference>
<feature type="transmembrane region" description="Helical" evidence="1">
    <location>
        <begin position="232"/>
        <end position="250"/>
    </location>
</feature>
<feature type="transmembrane region" description="Helical" evidence="1">
    <location>
        <begin position="93"/>
        <end position="115"/>
    </location>
</feature>
<feature type="transmembrane region" description="Helical" evidence="1">
    <location>
        <begin position="121"/>
        <end position="141"/>
    </location>
</feature>
<proteinExistence type="predicted"/>
<keyword evidence="1" id="KW-1133">Transmembrane helix</keyword>
<evidence type="ECO:0000256" key="1">
    <source>
        <dbReference type="SAM" id="Phobius"/>
    </source>
</evidence>
<dbReference type="PANTHER" id="PTHR31061">
    <property type="entry name" value="LD22376P"/>
    <property type="match status" value="1"/>
</dbReference>
<dbReference type="GO" id="GO:0016746">
    <property type="term" value="F:acyltransferase activity"/>
    <property type="evidence" value="ECO:0007669"/>
    <property type="project" value="UniProtKB-KW"/>
</dbReference>
<name>A0ABW0KM68_9BACT</name>
<feature type="transmembrane region" description="Helical" evidence="1">
    <location>
        <begin position="378"/>
        <end position="396"/>
    </location>
</feature>
<evidence type="ECO:0000313" key="2">
    <source>
        <dbReference type="EMBL" id="MFC5453801.1"/>
    </source>
</evidence>
<keyword evidence="2" id="KW-0808">Transferase</keyword>
<reference evidence="3" key="1">
    <citation type="journal article" date="2019" name="Int. J. Syst. Evol. Microbiol.">
        <title>The Global Catalogue of Microorganisms (GCM) 10K type strain sequencing project: providing services to taxonomists for standard genome sequencing and annotation.</title>
        <authorList>
            <consortium name="The Broad Institute Genomics Platform"/>
            <consortium name="The Broad Institute Genome Sequencing Center for Infectious Disease"/>
            <person name="Wu L."/>
            <person name="Ma J."/>
        </authorList>
    </citation>
    <scope>NUCLEOTIDE SEQUENCE [LARGE SCALE GENOMIC DNA]</scope>
    <source>
        <strain evidence="3">CGMCC 4.1469</strain>
    </source>
</reference>
<gene>
    <name evidence="2" type="ORF">ACFQDI_02935</name>
</gene>
<feature type="transmembrane region" description="Helical" evidence="1">
    <location>
        <begin position="20"/>
        <end position="43"/>
    </location>
</feature>